<gene>
    <name evidence="1" type="ORF">LVIROSA_LOCUS16550</name>
</gene>
<evidence type="ECO:0000313" key="2">
    <source>
        <dbReference type="Proteomes" id="UP001157418"/>
    </source>
</evidence>
<name>A0AAU9MZY8_9ASTR</name>
<accession>A0AAU9MZY8</accession>
<reference evidence="1 2" key="1">
    <citation type="submission" date="2022-01" db="EMBL/GenBank/DDBJ databases">
        <authorList>
            <person name="Xiong W."/>
            <person name="Schranz E."/>
        </authorList>
    </citation>
    <scope>NUCLEOTIDE SEQUENCE [LARGE SCALE GENOMIC DNA]</scope>
</reference>
<dbReference type="PROSITE" id="PS51450">
    <property type="entry name" value="LRR"/>
    <property type="match status" value="1"/>
</dbReference>
<sequence length="72" mass="8429">MTRVPKEFKLWKKPKLLGSLKILNLSYCKIVRVEGFSWLPALERSEDADMGFTQMVSFKQSPSPDELRIWNI</sequence>
<dbReference type="EMBL" id="CAKMRJ010003035">
    <property type="protein sequence ID" value="CAH1429709.1"/>
    <property type="molecule type" value="Genomic_DNA"/>
</dbReference>
<proteinExistence type="predicted"/>
<protein>
    <submittedName>
        <fullName evidence="1">Uncharacterized protein</fullName>
    </submittedName>
</protein>
<dbReference type="InterPro" id="IPR001611">
    <property type="entry name" value="Leu-rich_rpt"/>
</dbReference>
<comment type="caution">
    <text evidence="1">The sequence shown here is derived from an EMBL/GenBank/DDBJ whole genome shotgun (WGS) entry which is preliminary data.</text>
</comment>
<organism evidence="1 2">
    <name type="scientific">Lactuca virosa</name>
    <dbReference type="NCBI Taxonomy" id="75947"/>
    <lineage>
        <taxon>Eukaryota</taxon>
        <taxon>Viridiplantae</taxon>
        <taxon>Streptophyta</taxon>
        <taxon>Embryophyta</taxon>
        <taxon>Tracheophyta</taxon>
        <taxon>Spermatophyta</taxon>
        <taxon>Magnoliopsida</taxon>
        <taxon>eudicotyledons</taxon>
        <taxon>Gunneridae</taxon>
        <taxon>Pentapetalae</taxon>
        <taxon>asterids</taxon>
        <taxon>campanulids</taxon>
        <taxon>Asterales</taxon>
        <taxon>Asteraceae</taxon>
        <taxon>Cichorioideae</taxon>
        <taxon>Cichorieae</taxon>
        <taxon>Lactucinae</taxon>
        <taxon>Lactuca</taxon>
    </lineage>
</organism>
<dbReference type="Proteomes" id="UP001157418">
    <property type="component" value="Unassembled WGS sequence"/>
</dbReference>
<keyword evidence="2" id="KW-1185">Reference proteome</keyword>
<evidence type="ECO:0000313" key="1">
    <source>
        <dbReference type="EMBL" id="CAH1429709.1"/>
    </source>
</evidence>
<dbReference type="AlphaFoldDB" id="A0AAU9MZY8"/>